<feature type="domain" description="CMP/dCMP-type deaminase" evidence="1">
    <location>
        <begin position="67"/>
        <end position="116"/>
    </location>
</feature>
<evidence type="ECO:0000313" key="2">
    <source>
        <dbReference type="EnsemblMetazoa" id="GPAI018193-PA"/>
    </source>
</evidence>
<organism evidence="2 3">
    <name type="scientific">Glossina pallidipes</name>
    <name type="common">Tsetse fly</name>
    <dbReference type="NCBI Taxonomy" id="7398"/>
    <lineage>
        <taxon>Eukaryota</taxon>
        <taxon>Metazoa</taxon>
        <taxon>Ecdysozoa</taxon>
        <taxon>Arthropoda</taxon>
        <taxon>Hexapoda</taxon>
        <taxon>Insecta</taxon>
        <taxon>Pterygota</taxon>
        <taxon>Neoptera</taxon>
        <taxon>Endopterygota</taxon>
        <taxon>Diptera</taxon>
        <taxon>Brachycera</taxon>
        <taxon>Muscomorpha</taxon>
        <taxon>Hippoboscoidea</taxon>
        <taxon>Glossinidae</taxon>
        <taxon>Glossina</taxon>
    </lineage>
</organism>
<dbReference type="STRING" id="7398.A0A1A9ZLC4"/>
<reference evidence="2" key="2">
    <citation type="submission" date="2020-05" db="UniProtKB">
        <authorList>
            <consortium name="EnsemblMetazoa"/>
        </authorList>
    </citation>
    <scope>IDENTIFICATION</scope>
    <source>
        <strain evidence="2">IAEA</strain>
    </source>
</reference>
<dbReference type="EnsemblMetazoa" id="GPAI018193-RA">
    <property type="protein sequence ID" value="GPAI018193-PA"/>
    <property type="gene ID" value="GPAI018193"/>
</dbReference>
<keyword evidence="3" id="KW-1185">Reference proteome</keyword>
<proteinExistence type="predicted"/>
<name>A0A1A9ZLC4_GLOPL</name>
<dbReference type="GO" id="GO:0003824">
    <property type="term" value="F:catalytic activity"/>
    <property type="evidence" value="ECO:0007669"/>
    <property type="project" value="InterPro"/>
</dbReference>
<dbReference type="PROSITE" id="PS51747">
    <property type="entry name" value="CYT_DCMP_DEAMINASES_2"/>
    <property type="match status" value="1"/>
</dbReference>
<reference evidence="3" key="1">
    <citation type="submission" date="2014-03" db="EMBL/GenBank/DDBJ databases">
        <authorList>
            <person name="Aksoy S."/>
            <person name="Warren W."/>
            <person name="Wilson R.K."/>
        </authorList>
    </citation>
    <scope>NUCLEOTIDE SEQUENCE [LARGE SCALE GENOMIC DNA]</scope>
    <source>
        <strain evidence="3">IAEA</strain>
    </source>
</reference>
<protein>
    <recommendedName>
        <fullName evidence="1">CMP/dCMP-type deaminase domain-containing protein</fullName>
    </recommendedName>
</protein>
<dbReference type="SUPFAM" id="SSF53927">
    <property type="entry name" value="Cytidine deaminase-like"/>
    <property type="match status" value="1"/>
</dbReference>
<dbReference type="InterPro" id="IPR016193">
    <property type="entry name" value="Cytidine_deaminase-like"/>
</dbReference>
<evidence type="ECO:0000259" key="1">
    <source>
        <dbReference type="PROSITE" id="PS51747"/>
    </source>
</evidence>
<evidence type="ECO:0000313" key="3">
    <source>
        <dbReference type="Proteomes" id="UP000092445"/>
    </source>
</evidence>
<dbReference type="AlphaFoldDB" id="A0A1A9ZLC4"/>
<dbReference type="Gene3D" id="3.40.140.10">
    <property type="entry name" value="Cytidine Deaminase, domain 2"/>
    <property type="match status" value="1"/>
</dbReference>
<accession>A0A1A9ZLC4</accession>
<dbReference type="Proteomes" id="UP000092445">
    <property type="component" value="Unassembled WGS sequence"/>
</dbReference>
<dbReference type="InterPro" id="IPR002125">
    <property type="entry name" value="CMP_dCMP_dom"/>
</dbReference>
<sequence length="116" mass="12540">MRTSVNTNSIRNKKSELSVRDILASTRRAPSSILQEQVFKRRITNINSLTREAASSPVSKSGAKTNSISDQALNASFEEALSALSEGEVPVGCVFVYKNAIIAKARNQINATKNAT</sequence>
<dbReference type="VEuPathDB" id="VectorBase:GPAI018193"/>